<dbReference type="STRING" id="1798480.A2851_00365"/>
<keyword evidence="1" id="KW-0812">Transmembrane</keyword>
<protein>
    <submittedName>
        <fullName evidence="2">Uncharacterized protein</fullName>
    </submittedName>
</protein>
<evidence type="ECO:0000313" key="2">
    <source>
        <dbReference type="EMBL" id="OGG52615.1"/>
    </source>
</evidence>
<comment type="caution">
    <text evidence="2">The sequence shown here is derived from an EMBL/GenBank/DDBJ whole genome shotgun (WGS) entry which is preliminary data.</text>
</comment>
<feature type="transmembrane region" description="Helical" evidence="1">
    <location>
        <begin position="54"/>
        <end position="79"/>
    </location>
</feature>
<name>A0A1F6CU00_9BACT</name>
<evidence type="ECO:0000313" key="3">
    <source>
        <dbReference type="Proteomes" id="UP000176863"/>
    </source>
</evidence>
<keyword evidence="1" id="KW-0472">Membrane</keyword>
<organism evidence="2 3">
    <name type="scientific">Candidatus Kaiserbacteria bacterium RIFCSPHIGHO2_01_FULL_53_29</name>
    <dbReference type="NCBI Taxonomy" id="1798480"/>
    <lineage>
        <taxon>Bacteria</taxon>
        <taxon>Candidatus Kaiseribacteriota</taxon>
    </lineage>
</organism>
<dbReference type="AlphaFoldDB" id="A0A1F6CU00"/>
<gene>
    <name evidence="2" type="ORF">A2851_00365</name>
</gene>
<dbReference type="EMBL" id="MFKT01000025">
    <property type="protein sequence ID" value="OGG52615.1"/>
    <property type="molecule type" value="Genomic_DNA"/>
</dbReference>
<dbReference type="Proteomes" id="UP000176863">
    <property type="component" value="Unassembled WGS sequence"/>
</dbReference>
<keyword evidence="1" id="KW-1133">Transmembrane helix</keyword>
<feature type="transmembrane region" description="Helical" evidence="1">
    <location>
        <begin position="12"/>
        <end position="34"/>
    </location>
</feature>
<accession>A0A1F6CU00</accession>
<reference evidence="2 3" key="1">
    <citation type="journal article" date="2016" name="Nat. Commun.">
        <title>Thousands of microbial genomes shed light on interconnected biogeochemical processes in an aquifer system.</title>
        <authorList>
            <person name="Anantharaman K."/>
            <person name="Brown C.T."/>
            <person name="Hug L.A."/>
            <person name="Sharon I."/>
            <person name="Castelle C.J."/>
            <person name="Probst A.J."/>
            <person name="Thomas B.C."/>
            <person name="Singh A."/>
            <person name="Wilkins M.J."/>
            <person name="Karaoz U."/>
            <person name="Brodie E.L."/>
            <person name="Williams K.H."/>
            <person name="Hubbard S.S."/>
            <person name="Banfield J.F."/>
        </authorList>
    </citation>
    <scope>NUCLEOTIDE SEQUENCE [LARGE SCALE GENOMIC DNA]</scope>
</reference>
<evidence type="ECO:0000256" key="1">
    <source>
        <dbReference type="SAM" id="Phobius"/>
    </source>
</evidence>
<sequence length="89" mass="10236">MSYLRTNVRAALGLAAFLCAFFAPWWIPLVFMTLLALRWRAWEVPLLGLAMDLLFLPTIGLVYPIPFFMLFGLGIVWVFEPLRAQFLIS</sequence>
<proteinExistence type="predicted"/>